<dbReference type="GO" id="GO:0008840">
    <property type="term" value="F:4-hydroxy-tetrahydrodipicolinate synthase activity"/>
    <property type="evidence" value="ECO:0007669"/>
    <property type="project" value="TreeGrafter"/>
</dbReference>
<accession>A0A3R9FZX5</accession>
<dbReference type="PANTHER" id="PTHR12128">
    <property type="entry name" value="DIHYDRODIPICOLINATE SYNTHASE"/>
    <property type="match status" value="1"/>
</dbReference>
<evidence type="ECO:0000256" key="1">
    <source>
        <dbReference type="ARBA" id="ARBA00007592"/>
    </source>
</evidence>
<evidence type="ECO:0000313" key="5">
    <source>
        <dbReference type="EMBL" id="RSD29031.1"/>
    </source>
</evidence>
<feature type="active site" description="Schiff-base intermediate with substrate" evidence="4">
    <location>
        <position position="167"/>
    </location>
</feature>
<gene>
    <name evidence="5" type="ORF">EJA10_02675</name>
</gene>
<dbReference type="RefSeq" id="WP_125478464.1">
    <property type="nucleotide sequence ID" value="NZ_RSFW01000003.1"/>
</dbReference>
<dbReference type="PRINTS" id="PR00146">
    <property type="entry name" value="DHPICSNTHASE"/>
</dbReference>
<evidence type="ECO:0000313" key="6">
    <source>
        <dbReference type="Proteomes" id="UP000279911"/>
    </source>
</evidence>
<dbReference type="Gene3D" id="3.20.20.70">
    <property type="entry name" value="Aldolase class I"/>
    <property type="match status" value="1"/>
</dbReference>
<dbReference type="OrthoDB" id="9771791at2"/>
<evidence type="ECO:0000256" key="4">
    <source>
        <dbReference type="PIRSR" id="PIRSR001365-1"/>
    </source>
</evidence>
<proteinExistence type="inferred from homology"/>
<comment type="similarity">
    <text evidence="1 3">Belongs to the DapA family.</text>
</comment>
<dbReference type="EMBL" id="RSFW01000003">
    <property type="protein sequence ID" value="RSD29031.1"/>
    <property type="molecule type" value="Genomic_DNA"/>
</dbReference>
<organism evidence="5 6">
    <name type="scientific">Mesobacillus subterraneus</name>
    <dbReference type="NCBI Taxonomy" id="285983"/>
    <lineage>
        <taxon>Bacteria</taxon>
        <taxon>Bacillati</taxon>
        <taxon>Bacillota</taxon>
        <taxon>Bacilli</taxon>
        <taxon>Bacillales</taxon>
        <taxon>Bacillaceae</taxon>
        <taxon>Mesobacillus</taxon>
    </lineage>
</organism>
<sequence>MSRKLSYMKGIHSILTTPLNADHSVDYDGLRKNVKFGTSSNVDALIVLGTQGEFYALDTEEKKEIIRVSVEAAEGKKPVIAGTSDSGTLTAVRLTQYAKDVGADAVIVTPPYYAAVSLDNVYSHFEQLNSVGIPIVLYNAPPRQGYNIPPEFLVKLTTQLENIVAIKQATQNIVEQEKTLALLGEKVSVFGGSEAFMYPVLSLGHCGTSTTAATCFPQYFVDMYEAVEAGDHKKAKEMFEGLEPFRRVCEKLGHAAVVKYVSEKYFGLAGGPMRLPLRTPSNEELAEVDEVVKNLRLVKEDTLQNT</sequence>
<dbReference type="Pfam" id="PF00701">
    <property type="entry name" value="DHDPS"/>
    <property type="match status" value="1"/>
</dbReference>
<dbReference type="Proteomes" id="UP000279911">
    <property type="component" value="Unassembled WGS sequence"/>
</dbReference>
<dbReference type="InterPro" id="IPR002220">
    <property type="entry name" value="DapA-like"/>
</dbReference>
<dbReference type="CDD" id="cd00408">
    <property type="entry name" value="DHDPS-like"/>
    <property type="match status" value="1"/>
</dbReference>
<reference evidence="6" key="1">
    <citation type="submission" date="2018-12" db="EMBL/GenBank/DDBJ databases">
        <title>Bacillus chawlae sp. nov., Bacillus glennii sp. nov., and Bacillus saganii sp. nov. Isolated from the Vehicle Assembly Building at Kennedy Space Center where the Viking Spacecraft were Assembled.</title>
        <authorList>
            <person name="Seuylemezian A."/>
            <person name="Vaishampayan P."/>
        </authorList>
    </citation>
    <scope>NUCLEOTIDE SEQUENCE [LARGE SCALE GENOMIC DNA]</scope>
    <source>
        <strain evidence="6">DSM 13966</strain>
    </source>
</reference>
<dbReference type="InterPro" id="IPR013785">
    <property type="entry name" value="Aldolase_TIM"/>
</dbReference>
<dbReference type="PIRSF" id="PIRSF001365">
    <property type="entry name" value="DHDPS"/>
    <property type="match status" value="1"/>
</dbReference>
<name>A0A3R9FZX5_9BACI</name>
<keyword evidence="2 3" id="KW-0456">Lyase</keyword>
<feature type="active site" description="Proton donor/acceptor" evidence="4">
    <location>
        <position position="138"/>
    </location>
</feature>
<dbReference type="SUPFAM" id="SSF51569">
    <property type="entry name" value="Aldolase"/>
    <property type="match status" value="1"/>
</dbReference>
<dbReference type="PANTHER" id="PTHR12128:SF66">
    <property type="entry name" value="4-HYDROXY-2-OXOGLUTARATE ALDOLASE, MITOCHONDRIAL"/>
    <property type="match status" value="1"/>
</dbReference>
<comment type="caution">
    <text evidence="5">The sequence shown here is derived from an EMBL/GenBank/DDBJ whole genome shotgun (WGS) entry which is preliminary data.</text>
</comment>
<evidence type="ECO:0000256" key="3">
    <source>
        <dbReference type="PIRNR" id="PIRNR001365"/>
    </source>
</evidence>
<dbReference type="AlphaFoldDB" id="A0A3R9FZX5"/>
<evidence type="ECO:0000256" key="2">
    <source>
        <dbReference type="ARBA" id="ARBA00023239"/>
    </source>
</evidence>
<protein>
    <submittedName>
        <fullName evidence="5">Dihydrodipicolinate synthase family protein</fullName>
    </submittedName>
</protein>
<dbReference type="SMART" id="SM01130">
    <property type="entry name" value="DHDPS"/>
    <property type="match status" value="1"/>
</dbReference>